<dbReference type="AlphaFoldDB" id="A0AAV5AC07"/>
<gene>
    <name evidence="1" type="ORF">Clacol_005242</name>
</gene>
<sequence length="227" mass="24352">MAAVIQPGRYSIQSVMFPGLVLDLQGGGILPGTPIIAYNKNDTPNQIACLHLTSCFSKYNLIRLSNFQWSLAHIHPPVANTTFTLRAEAPASYIFAPNVIAGTGIDGSPLALSLLEAHPVAGGGPNVFQIIALSQPGDSNLAFTAPGPNSQVELQASNPVNLAQRWTFTLLPLTSDDTNVARRYTVGIRNPALKVFKPLINARVQNNDTFATGRPLKIEKLTFPPTI</sequence>
<comment type="caution">
    <text evidence="1">The sequence shown here is derived from an EMBL/GenBank/DDBJ whole genome shotgun (WGS) entry which is preliminary data.</text>
</comment>
<accession>A0AAV5AC07</accession>
<keyword evidence="2" id="KW-1185">Reference proteome</keyword>
<evidence type="ECO:0000313" key="1">
    <source>
        <dbReference type="EMBL" id="GJJ11013.1"/>
    </source>
</evidence>
<reference evidence="1" key="1">
    <citation type="submission" date="2021-10" db="EMBL/GenBank/DDBJ databases">
        <title>De novo Genome Assembly of Clathrus columnatus (Basidiomycota, Fungi) Using Illumina and Nanopore Sequence Data.</title>
        <authorList>
            <person name="Ogiso-Tanaka E."/>
            <person name="Itagaki H."/>
            <person name="Hosoya T."/>
            <person name="Hosaka K."/>
        </authorList>
    </citation>
    <scope>NUCLEOTIDE SEQUENCE</scope>
    <source>
        <strain evidence="1">MO-923</strain>
    </source>
</reference>
<protein>
    <submittedName>
        <fullName evidence="1">Uncharacterized protein</fullName>
    </submittedName>
</protein>
<dbReference type="Proteomes" id="UP001050691">
    <property type="component" value="Unassembled WGS sequence"/>
</dbReference>
<dbReference type="InterPro" id="IPR035992">
    <property type="entry name" value="Ricin_B-like_lectins"/>
</dbReference>
<name>A0AAV5AC07_9AGAM</name>
<dbReference type="EMBL" id="BPWL01000006">
    <property type="protein sequence ID" value="GJJ11013.1"/>
    <property type="molecule type" value="Genomic_DNA"/>
</dbReference>
<organism evidence="1 2">
    <name type="scientific">Clathrus columnatus</name>
    <dbReference type="NCBI Taxonomy" id="1419009"/>
    <lineage>
        <taxon>Eukaryota</taxon>
        <taxon>Fungi</taxon>
        <taxon>Dikarya</taxon>
        <taxon>Basidiomycota</taxon>
        <taxon>Agaricomycotina</taxon>
        <taxon>Agaricomycetes</taxon>
        <taxon>Phallomycetidae</taxon>
        <taxon>Phallales</taxon>
        <taxon>Clathraceae</taxon>
        <taxon>Clathrus</taxon>
    </lineage>
</organism>
<dbReference type="SUPFAM" id="SSF50370">
    <property type="entry name" value="Ricin B-like lectins"/>
    <property type="match status" value="1"/>
</dbReference>
<proteinExistence type="predicted"/>
<dbReference type="Gene3D" id="2.80.10.50">
    <property type="match status" value="1"/>
</dbReference>
<evidence type="ECO:0000313" key="2">
    <source>
        <dbReference type="Proteomes" id="UP001050691"/>
    </source>
</evidence>